<keyword evidence="2" id="KW-0677">Repeat</keyword>
<keyword evidence="6" id="KW-0539">Nucleus</keyword>
<keyword evidence="4" id="KW-0238">DNA-binding</keyword>
<dbReference type="InterPro" id="IPR039218">
    <property type="entry name" value="REM_fam"/>
</dbReference>
<feature type="domain" description="TF-B3" evidence="8">
    <location>
        <begin position="53"/>
        <end position="128"/>
    </location>
</feature>
<evidence type="ECO:0000313" key="9">
    <source>
        <dbReference type="Proteomes" id="UP000694864"/>
    </source>
</evidence>
<evidence type="ECO:0000256" key="6">
    <source>
        <dbReference type="ARBA" id="ARBA00023242"/>
    </source>
</evidence>
<dbReference type="InterPro" id="IPR015300">
    <property type="entry name" value="DNA-bd_pseudobarrel_sf"/>
</dbReference>
<dbReference type="Proteomes" id="UP000694864">
    <property type="component" value="Chromosome 12"/>
</dbReference>
<evidence type="ECO:0000256" key="3">
    <source>
        <dbReference type="ARBA" id="ARBA00023015"/>
    </source>
</evidence>
<evidence type="ECO:0000313" key="10">
    <source>
        <dbReference type="RefSeq" id="XP_019089533.1"/>
    </source>
</evidence>
<dbReference type="CDD" id="cd10017">
    <property type="entry name" value="B3_DNA"/>
    <property type="match status" value="3"/>
</dbReference>
<evidence type="ECO:0000256" key="7">
    <source>
        <dbReference type="SAM" id="MobiDB-lite"/>
    </source>
</evidence>
<feature type="compositionally biased region" description="Basic and acidic residues" evidence="7">
    <location>
        <begin position="413"/>
        <end position="424"/>
    </location>
</feature>
<dbReference type="GeneID" id="104730120"/>
<evidence type="ECO:0000256" key="5">
    <source>
        <dbReference type="ARBA" id="ARBA00023163"/>
    </source>
</evidence>
<feature type="compositionally biased region" description="Basic and acidic residues" evidence="7">
    <location>
        <begin position="481"/>
        <end position="492"/>
    </location>
</feature>
<reference evidence="9" key="1">
    <citation type="journal article" date="2014" name="Nat. Commun.">
        <title>The emerging biofuel crop Camelina sativa retains a highly undifferentiated hexaploid genome structure.</title>
        <authorList>
            <person name="Kagale S."/>
            <person name="Koh C."/>
            <person name="Nixon J."/>
            <person name="Bollina V."/>
            <person name="Clarke W.E."/>
            <person name="Tuteja R."/>
            <person name="Spillane C."/>
            <person name="Robinson S.J."/>
            <person name="Links M.G."/>
            <person name="Clarke C."/>
            <person name="Higgins E.E."/>
            <person name="Huebert T."/>
            <person name="Sharpe A.G."/>
            <person name="Parkin I.A."/>
        </authorList>
    </citation>
    <scope>NUCLEOTIDE SEQUENCE [LARGE SCALE GENOMIC DNA]</scope>
    <source>
        <strain evidence="9">cv. DH55</strain>
    </source>
</reference>
<dbReference type="SMART" id="SM01019">
    <property type="entry name" value="B3"/>
    <property type="match status" value="3"/>
</dbReference>
<feature type="region of interest" description="Disordered" evidence="7">
    <location>
        <begin position="398"/>
        <end position="441"/>
    </location>
</feature>
<keyword evidence="5" id="KW-0804">Transcription</keyword>
<dbReference type="InterPro" id="IPR003340">
    <property type="entry name" value="B3_DNA-bd"/>
</dbReference>
<feature type="region of interest" description="Disordered" evidence="7">
    <location>
        <begin position="136"/>
        <end position="173"/>
    </location>
</feature>
<feature type="domain" description="TF-B3" evidence="8">
    <location>
        <begin position="176"/>
        <end position="272"/>
    </location>
</feature>
<keyword evidence="9" id="KW-1185">Reference proteome</keyword>
<dbReference type="PANTHER" id="PTHR31674:SF62">
    <property type="entry name" value="B3 DOMAIN-CONTAINING PROTEIN REM14-RELATED"/>
    <property type="match status" value="1"/>
</dbReference>
<organism evidence="9 10">
    <name type="scientific">Camelina sativa</name>
    <name type="common">False flax</name>
    <name type="synonym">Myagrum sativum</name>
    <dbReference type="NCBI Taxonomy" id="90675"/>
    <lineage>
        <taxon>Eukaryota</taxon>
        <taxon>Viridiplantae</taxon>
        <taxon>Streptophyta</taxon>
        <taxon>Embryophyta</taxon>
        <taxon>Tracheophyta</taxon>
        <taxon>Spermatophyta</taxon>
        <taxon>Magnoliopsida</taxon>
        <taxon>eudicotyledons</taxon>
        <taxon>Gunneridae</taxon>
        <taxon>Pentapetalae</taxon>
        <taxon>rosids</taxon>
        <taxon>malvids</taxon>
        <taxon>Brassicales</taxon>
        <taxon>Brassicaceae</taxon>
        <taxon>Camelineae</taxon>
        <taxon>Camelina</taxon>
    </lineage>
</organism>
<protein>
    <submittedName>
        <fullName evidence="10">B3 domain-containing protein REM8-like isoform X1</fullName>
    </submittedName>
</protein>
<dbReference type="RefSeq" id="XP_019089533.1">
    <property type="nucleotide sequence ID" value="XM_019233988.1"/>
</dbReference>
<feature type="compositionally biased region" description="Polar residues" evidence="7">
    <location>
        <begin position="425"/>
        <end position="439"/>
    </location>
</feature>
<dbReference type="Pfam" id="PF02362">
    <property type="entry name" value="B3"/>
    <property type="match status" value="3"/>
</dbReference>
<feature type="region of interest" description="Disordered" evidence="7">
    <location>
        <begin position="470"/>
        <end position="492"/>
    </location>
</feature>
<dbReference type="SUPFAM" id="SSF101936">
    <property type="entry name" value="DNA-binding pseudobarrel domain"/>
    <property type="match status" value="3"/>
</dbReference>
<accession>A0ABM1QRZ5</accession>
<feature type="compositionally biased region" description="Basic and acidic residues" evidence="7">
    <location>
        <begin position="151"/>
        <end position="168"/>
    </location>
</feature>
<dbReference type="Gene3D" id="2.40.330.10">
    <property type="entry name" value="DNA-binding pseudobarrel domain"/>
    <property type="match status" value="3"/>
</dbReference>
<evidence type="ECO:0000259" key="8">
    <source>
        <dbReference type="PROSITE" id="PS50863"/>
    </source>
</evidence>
<proteinExistence type="predicted"/>
<name>A0ABM1QRZ5_CAMSA</name>
<dbReference type="PANTHER" id="PTHR31674">
    <property type="entry name" value="B3 DOMAIN-CONTAINING PROTEIN REM-LIKE 3-RELATED"/>
    <property type="match status" value="1"/>
</dbReference>
<keyword evidence="3" id="KW-0805">Transcription regulation</keyword>
<evidence type="ECO:0000256" key="1">
    <source>
        <dbReference type="ARBA" id="ARBA00004123"/>
    </source>
</evidence>
<evidence type="ECO:0000256" key="4">
    <source>
        <dbReference type="ARBA" id="ARBA00023125"/>
    </source>
</evidence>
<evidence type="ECO:0000256" key="2">
    <source>
        <dbReference type="ARBA" id="ARBA00022737"/>
    </source>
</evidence>
<feature type="domain" description="TF-B3" evidence="8">
    <location>
        <begin position="293"/>
        <end position="389"/>
    </location>
</feature>
<reference evidence="10" key="2">
    <citation type="submission" date="2025-08" db="UniProtKB">
        <authorList>
            <consortium name="RefSeq"/>
        </authorList>
    </citation>
    <scope>IDENTIFICATION</scope>
    <source>
        <tissue evidence="10">Leaf</tissue>
    </source>
</reference>
<dbReference type="PROSITE" id="PS50863">
    <property type="entry name" value="B3"/>
    <property type="match status" value="3"/>
</dbReference>
<gene>
    <name evidence="10" type="primary">LOC104730120</name>
</gene>
<sequence>MHQLTNTSSSLFLTDSRATSSANSLSLSFSQSACMNIYRVLVSWFCFSLLQKIPVKFFSEHIEAKHEGKTVKLQSDASKRTWEVKMDDNILTEGWKEFVEAHDLRIGDLVVFRHEGDMFFHVIALGPHCCEIQYSQSTSHEEGEESDDIEISPRPEKEVEENVQKESDQSSSDLNCFSQTVTRSNISLNQVTLPKDFAKRNGLDKGMHEIVLRNEEGKSWESKVKSNMSGQVFICGGWTSLCSENKLKVGDSCTFKLLQNASTPVFQLCSRSKVDRKKKIRSADNNQTGENLFVTLTPTQYSLENGKQYLGKCFSRANMLNKSGKIILMDKDKVEWLMKLKVDSRGAMTIYGRHDWKSFCAANEVGAGESMTLELLRGGTSPFLKFCSKMAKPTFEAEDGIRKKARIQNGEQETDKGEPSRESNKSSGNQGNVQQTQPCSVKDQVAKVKETVVDTLTSIRRFLTELETKEQELQDSLQDINKLERGEDNGNY</sequence>
<comment type="subcellular location">
    <subcellularLocation>
        <location evidence="1">Nucleus</location>
    </subcellularLocation>
</comment>